<evidence type="ECO:0000313" key="2">
    <source>
        <dbReference type="EMBL" id="KIR19750.1"/>
    </source>
</evidence>
<gene>
    <name evidence="2" type="ORF">PFLU3_47980</name>
</gene>
<accession>A0A0D0TG22</accession>
<proteinExistence type="predicted"/>
<dbReference type="Proteomes" id="UP000032210">
    <property type="component" value="Unassembled WGS sequence"/>
</dbReference>
<feature type="region of interest" description="Disordered" evidence="1">
    <location>
        <begin position="31"/>
        <end position="69"/>
    </location>
</feature>
<organism evidence="2 3">
    <name type="scientific">Pseudomonas fluorescens</name>
    <dbReference type="NCBI Taxonomy" id="294"/>
    <lineage>
        <taxon>Bacteria</taxon>
        <taxon>Pseudomonadati</taxon>
        <taxon>Pseudomonadota</taxon>
        <taxon>Gammaproteobacteria</taxon>
        <taxon>Pseudomonadales</taxon>
        <taxon>Pseudomonadaceae</taxon>
        <taxon>Pseudomonas</taxon>
    </lineage>
</organism>
<evidence type="ECO:0000256" key="1">
    <source>
        <dbReference type="SAM" id="MobiDB-lite"/>
    </source>
</evidence>
<dbReference type="AlphaFoldDB" id="A0A0D0TG22"/>
<dbReference type="EMBL" id="JXCQ01000068">
    <property type="protein sequence ID" value="KIR19750.1"/>
    <property type="molecule type" value="Genomic_DNA"/>
</dbReference>
<reference evidence="2 3" key="1">
    <citation type="submission" date="2015-01" db="EMBL/GenBank/DDBJ databases">
        <title>Genome sequence of the beneficial rhizobacterium Pseudomonas fluorescens 2-79.</title>
        <authorList>
            <person name="Thuermer A."/>
            <person name="Daniel R."/>
        </authorList>
    </citation>
    <scope>NUCLEOTIDE SEQUENCE [LARGE SCALE GENOMIC DNA]</scope>
    <source>
        <strain evidence="2 3">2-79</strain>
    </source>
</reference>
<name>A0A0D0TG22_PSEFL</name>
<evidence type="ECO:0000313" key="3">
    <source>
        <dbReference type="Proteomes" id="UP000032210"/>
    </source>
</evidence>
<feature type="compositionally biased region" description="Polar residues" evidence="1">
    <location>
        <begin position="31"/>
        <end position="45"/>
    </location>
</feature>
<protein>
    <submittedName>
        <fullName evidence="2">Uncharacterized protein</fullName>
    </submittedName>
</protein>
<comment type="caution">
    <text evidence="2">The sequence shown here is derived from an EMBL/GenBank/DDBJ whole genome shotgun (WGS) entry which is preliminary data.</text>
</comment>
<sequence>MSVTSRDNLSQQYYHNKHARNEEFISSVIEQLSGKTPSEPNSPVQEASEPGAFTNQSFGELQRRMTIEY</sequence>
<dbReference type="PATRIC" id="fig|294.125.peg.4930"/>
<dbReference type="RefSeq" id="WP_124421701.1">
    <property type="nucleotide sequence ID" value="NZ_JXCQ01000068.1"/>
</dbReference>